<reference evidence="2 3" key="1">
    <citation type="journal article" date="2019" name="Emerg. Microbes Infect.">
        <title>Comprehensive subspecies identification of 175 nontuberculous mycobacteria species based on 7547 genomic profiles.</title>
        <authorList>
            <person name="Matsumoto Y."/>
            <person name="Kinjo T."/>
            <person name="Motooka D."/>
            <person name="Nabeya D."/>
            <person name="Jung N."/>
            <person name="Uechi K."/>
            <person name="Horii T."/>
            <person name="Iida T."/>
            <person name="Fujita J."/>
            <person name="Nakamura S."/>
        </authorList>
    </citation>
    <scope>NUCLEOTIDE SEQUENCE [LARGE SCALE GENOMIC DNA]</scope>
    <source>
        <strain evidence="2 3">JCM 15296</strain>
    </source>
</reference>
<sequence>MALPCADVAAPDPLAPLAELPGVAEAGDEAREALGRAHRHKVNLRGWPATAAEASMRAARASSVLDGGALSFSKEGEAPAKGERADAVLAGALRVAEALEGGATALIGVWQRAPLQAIARLHTLAAADLADEDHLGRPRTDDPDVGRRLELLGEIVGGAHARSETGLGSRVPATVLAAVAHGELLSLAPFGVADGVVARAVSRLITMASGLDPHGLGVPEMYWMREVGEYRAAARGFASGTADGLTAWLICSSRGLHSGAREALSIAQASAK</sequence>
<name>A0ABN5YW92_9MYCO</name>
<protein>
    <recommendedName>
        <fullName evidence="1">Fido domain-containing protein</fullName>
    </recommendedName>
</protein>
<evidence type="ECO:0000313" key="2">
    <source>
        <dbReference type="EMBL" id="BBX84954.1"/>
    </source>
</evidence>
<dbReference type="PROSITE" id="PS51459">
    <property type="entry name" value="FIDO"/>
    <property type="match status" value="1"/>
</dbReference>
<accession>A0ABN5YW92</accession>
<proteinExistence type="predicted"/>
<feature type="domain" description="Fido" evidence="1">
    <location>
        <begin position="113"/>
        <end position="251"/>
    </location>
</feature>
<evidence type="ECO:0000313" key="3">
    <source>
        <dbReference type="Proteomes" id="UP000465609"/>
    </source>
</evidence>
<dbReference type="InterPro" id="IPR003812">
    <property type="entry name" value="Fido"/>
</dbReference>
<dbReference type="Proteomes" id="UP000465609">
    <property type="component" value="Chromosome"/>
</dbReference>
<dbReference type="EMBL" id="AP022577">
    <property type="protein sequence ID" value="BBX84954.1"/>
    <property type="molecule type" value="Genomic_DNA"/>
</dbReference>
<evidence type="ECO:0000259" key="1">
    <source>
        <dbReference type="PROSITE" id="PS51459"/>
    </source>
</evidence>
<gene>
    <name evidence="2" type="ORF">MAUB_28270</name>
</gene>
<keyword evidence="3" id="KW-1185">Reference proteome</keyword>
<organism evidence="2 3">
    <name type="scientific">Mycolicibacterium aubagnense</name>
    <dbReference type="NCBI Taxonomy" id="319707"/>
    <lineage>
        <taxon>Bacteria</taxon>
        <taxon>Bacillati</taxon>
        <taxon>Actinomycetota</taxon>
        <taxon>Actinomycetes</taxon>
        <taxon>Mycobacteriales</taxon>
        <taxon>Mycobacteriaceae</taxon>
        <taxon>Mycolicibacterium</taxon>
    </lineage>
</organism>